<feature type="domain" description="N-acetyltransferase" evidence="1">
    <location>
        <begin position="14"/>
        <end position="162"/>
    </location>
</feature>
<evidence type="ECO:0000259" key="1">
    <source>
        <dbReference type="PROSITE" id="PS51186"/>
    </source>
</evidence>
<accession>A0ABU3YXV0</accession>
<dbReference type="PANTHER" id="PTHR13538">
    <property type="entry name" value="N-ACETYLTRANSFERASE 6"/>
    <property type="match status" value="1"/>
</dbReference>
<dbReference type="Proteomes" id="UP001187203">
    <property type="component" value="Unassembled WGS sequence"/>
</dbReference>
<sequence length="175" mass="19645">MTAKPMAAETPVTIDYLEEFPNFVSVCTSWSFGQWGCQSYDSYEQTRREFEAATSSSMPLTLVAIENAVPVGMITLADRDFDGKPNLSPWFKSLYVHPFHRNKGIAALLIERLEQEALRLGCKDLYLVTEDARVLYEKSGWRAIDYVQTSFGAADLMTKVLPETSLAGKIPTPQH</sequence>
<dbReference type="EMBL" id="JAWJWI010000037">
    <property type="protein sequence ID" value="MDV4190634.1"/>
    <property type="molecule type" value="Genomic_DNA"/>
</dbReference>
<comment type="caution">
    <text evidence="2">The sequence shown here is derived from an EMBL/GenBank/DDBJ whole genome shotgun (WGS) entry which is preliminary data.</text>
</comment>
<dbReference type="PROSITE" id="PS51186">
    <property type="entry name" value="GNAT"/>
    <property type="match status" value="1"/>
</dbReference>
<keyword evidence="3" id="KW-1185">Reference proteome</keyword>
<evidence type="ECO:0000313" key="3">
    <source>
        <dbReference type="Proteomes" id="UP001187203"/>
    </source>
</evidence>
<gene>
    <name evidence="2" type="ORF">R1523_34805</name>
</gene>
<evidence type="ECO:0000313" key="2">
    <source>
        <dbReference type="EMBL" id="MDV4190634.1"/>
    </source>
</evidence>
<dbReference type="InterPro" id="IPR016181">
    <property type="entry name" value="Acyl_CoA_acyltransferase"/>
</dbReference>
<dbReference type="InterPro" id="IPR000182">
    <property type="entry name" value="GNAT_dom"/>
</dbReference>
<reference evidence="3" key="1">
    <citation type="journal article" date="2023" name="Int. J. Mol. Sci.">
        <title>Genomic and Metabolic Characterization of Plant Growth-Promoting Rhizobacteria Isolated from Nodules of Clovers Grown in Non-Farmed Soil.</title>
        <authorList>
            <person name="Wojcik M."/>
            <person name="Koper P."/>
            <person name="Zebracki K."/>
            <person name="Marczak M."/>
            <person name="Mazur A."/>
        </authorList>
    </citation>
    <scope>NUCLEOTIDE SEQUENCE [LARGE SCALE GENOMIC DNA]</scope>
    <source>
        <strain evidence="3">KB12</strain>
    </source>
</reference>
<dbReference type="RefSeq" id="WP_245488107.1">
    <property type="nucleotide sequence ID" value="NZ_JAWJWG010000044.1"/>
</dbReference>
<dbReference type="Gene3D" id="3.40.630.30">
    <property type="match status" value="1"/>
</dbReference>
<dbReference type="PANTHER" id="PTHR13538:SF4">
    <property type="entry name" value="N-ALPHA-ACETYLTRANSFERASE 80"/>
    <property type="match status" value="1"/>
</dbReference>
<dbReference type="InterPro" id="IPR039840">
    <property type="entry name" value="NAA80"/>
</dbReference>
<organism evidence="2 3">
    <name type="scientific">Rhizobium brockwellii</name>
    <dbReference type="NCBI Taxonomy" id="3019932"/>
    <lineage>
        <taxon>Bacteria</taxon>
        <taxon>Pseudomonadati</taxon>
        <taxon>Pseudomonadota</taxon>
        <taxon>Alphaproteobacteria</taxon>
        <taxon>Hyphomicrobiales</taxon>
        <taxon>Rhizobiaceae</taxon>
        <taxon>Rhizobium/Agrobacterium group</taxon>
        <taxon>Rhizobium</taxon>
    </lineage>
</organism>
<protein>
    <submittedName>
        <fullName evidence="2">GNAT family N-acetyltransferase</fullName>
    </submittedName>
</protein>
<dbReference type="Pfam" id="PF00583">
    <property type="entry name" value="Acetyltransf_1"/>
    <property type="match status" value="1"/>
</dbReference>
<dbReference type="CDD" id="cd04301">
    <property type="entry name" value="NAT_SF"/>
    <property type="match status" value="1"/>
</dbReference>
<dbReference type="SUPFAM" id="SSF55729">
    <property type="entry name" value="Acyl-CoA N-acyltransferases (Nat)"/>
    <property type="match status" value="1"/>
</dbReference>
<proteinExistence type="predicted"/>
<name>A0ABU3YXV0_9HYPH</name>